<evidence type="ECO:0000313" key="4">
    <source>
        <dbReference type="Proteomes" id="UP000823824"/>
    </source>
</evidence>
<accession>A0A9D2LIF8</accession>
<evidence type="ECO:0000256" key="2">
    <source>
        <dbReference type="SAM" id="SignalP"/>
    </source>
</evidence>
<dbReference type="Proteomes" id="UP000823824">
    <property type="component" value="Unassembled WGS sequence"/>
</dbReference>
<evidence type="ECO:0000313" key="3">
    <source>
        <dbReference type="EMBL" id="HJB12856.1"/>
    </source>
</evidence>
<keyword evidence="2" id="KW-0732">Signal</keyword>
<feature type="chain" id="PRO_5039149427" evidence="2">
    <location>
        <begin position="26"/>
        <end position="541"/>
    </location>
</feature>
<name>A0A9D2LIF8_9FIRM</name>
<dbReference type="Pfam" id="PF14262">
    <property type="entry name" value="Cthe_2159"/>
    <property type="match status" value="1"/>
</dbReference>
<feature type="compositionally biased region" description="Low complexity" evidence="1">
    <location>
        <begin position="441"/>
        <end position="455"/>
    </location>
</feature>
<feature type="compositionally biased region" description="Gly residues" evidence="1">
    <location>
        <begin position="498"/>
        <end position="507"/>
    </location>
</feature>
<feature type="compositionally biased region" description="Gly residues" evidence="1">
    <location>
        <begin position="428"/>
        <end position="439"/>
    </location>
</feature>
<dbReference type="AlphaFoldDB" id="A0A9D2LIF8"/>
<evidence type="ECO:0000256" key="1">
    <source>
        <dbReference type="SAM" id="MobiDB-lite"/>
    </source>
</evidence>
<dbReference type="PROSITE" id="PS51257">
    <property type="entry name" value="PROKAR_LIPOPROTEIN"/>
    <property type="match status" value="1"/>
</dbReference>
<feature type="compositionally biased region" description="Basic and acidic residues" evidence="1">
    <location>
        <begin position="456"/>
        <end position="465"/>
    </location>
</feature>
<sequence>MKRICALFLGLTVAAASLSGCGAQGQETTQQTFPDATAIVLSDDGVTVDGEAASTDETAAVYTAHDIVYYEDGHDFTYGEGTAADAHTAEEAEAHTVVHITQPGTYALSGTLSAGQIAVDLGEDAEEDPEAVVTLILNGVDITCTVAPAVIFYSVYECGSDDEDTATVAVDTSAAGANVLIADGTINHVTGSYVARIYDPDSVVLSEDGTEVTDSDKLHKYDGAFYSRMSMNVDGGEAGTGVLNITADNEGLDTELHLTINGGTINITSGNDGINTNEDNVSVTTINGGSVNIQVTGETGEGDGIDSNGYLVINGGAVNAAACSSSGDAGIDASAGITINGGTVLASGNMYDPIDGGDQTYVVFSFASRQTGGQTYTLQNADGETVGAWTPANDFTCLVVSSPDLTAGDYTLWQGDAQLAGSASDSAGGPGGMGGGRPMDGGEPPADFDPQQAPADGERPRRPEGEAPENAGGEAPADPPERPADGETAPDGAEPPAGGRGPGGEGGQMTAADLSETFTLAAGGNFFTGVSPLETEETSGT</sequence>
<gene>
    <name evidence="3" type="ORF">H9787_04015</name>
</gene>
<feature type="signal peptide" evidence="2">
    <location>
        <begin position="1"/>
        <end position="25"/>
    </location>
</feature>
<dbReference type="InterPro" id="IPR025584">
    <property type="entry name" value="Cthe_2159"/>
</dbReference>
<dbReference type="EMBL" id="DWZJ01000030">
    <property type="protein sequence ID" value="HJB12856.1"/>
    <property type="molecule type" value="Genomic_DNA"/>
</dbReference>
<organism evidence="3 4">
    <name type="scientific">Candidatus Oscillibacter excrementigallinarum</name>
    <dbReference type="NCBI Taxonomy" id="2838716"/>
    <lineage>
        <taxon>Bacteria</taxon>
        <taxon>Bacillati</taxon>
        <taxon>Bacillota</taxon>
        <taxon>Clostridia</taxon>
        <taxon>Eubacteriales</taxon>
        <taxon>Oscillospiraceae</taxon>
        <taxon>Oscillibacter</taxon>
    </lineage>
</organism>
<protein>
    <submittedName>
        <fullName evidence="3">Carbohydrate-binding domain-containing protein</fullName>
    </submittedName>
</protein>
<reference evidence="3" key="2">
    <citation type="submission" date="2021-04" db="EMBL/GenBank/DDBJ databases">
        <authorList>
            <person name="Gilroy R."/>
        </authorList>
    </citation>
    <scope>NUCLEOTIDE SEQUENCE</scope>
    <source>
        <strain evidence="3">ChiBcec18-1249</strain>
    </source>
</reference>
<feature type="region of interest" description="Disordered" evidence="1">
    <location>
        <begin position="421"/>
        <end position="517"/>
    </location>
</feature>
<proteinExistence type="predicted"/>
<comment type="caution">
    <text evidence="3">The sequence shown here is derived from an EMBL/GenBank/DDBJ whole genome shotgun (WGS) entry which is preliminary data.</text>
</comment>
<reference evidence="3" key="1">
    <citation type="journal article" date="2021" name="PeerJ">
        <title>Extensive microbial diversity within the chicken gut microbiome revealed by metagenomics and culture.</title>
        <authorList>
            <person name="Gilroy R."/>
            <person name="Ravi A."/>
            <person name="Getino M."/>
            <person name="Pursley I."/>
            <person name="Horton D.L."/>
            <person name="Alikhan N.F."/>
            <person name="Baker D."/>
            <person name="Gharbi K."/>
            <person name="Hall N."/>
            <person name="Watson M."/>
            <person name="Adriaenssens E.M."/>
            <person name="Foster-Nyarko E."/>
            <person name="Jarju S."/>
            <person name="Secka A."/>
            <person name="Antonio M."/>
            <person name="Oren A."/>
            <person name="Chaudhuri R.R."/>
            <person name="La Ragione R."/>
            <person name="Hildebrand F."/>
            <person name="Pallen M.J."/>
        </authorList>
    </citation>
    <scope>NUCLEOTIDE SEQUENCE</scope>
    <source>
        <strain evidence="3">ChiBcec18-1249</strain>
    </source>
</reference>
<feature type="compositionally biased region" description="Low complexity" evidence="1">
    <location>
        <begin position="486"/>
        <end position="497"/>
    </location>
</feature>